<dbReference type="SMR" id="A0A0E0QQQ0"/>
<reference evidence="1" key="2">
    <citation type="submission" date="2015-06" db="UniProtKB">
        <authorList>
            <consortium name="EnsemblPlants"/>
        </authorList>
    </citation>
    <scope>IDENTIFICATION</scope>
</reference>
<accession>A0A0E0QQQ0</accession>
<dbReference type="Gramene" id="ORUFI09G08950.1">
    <property type="protein sequence ID" value="ORUFI09G08950.1"/>
    <property type="gene ID" value="ORUFI09G08950"/>
</dbReference>
<dbReference type="Proteomes" id="UP000008022">
    <property type="component" value="Unassembled WGS sequence"/>
</dbReference>
<protein>
    <submittedName>
        <fullName evidence="1">Uncharacterized protein</fullName>
    </submittedName>
</protein>
<organism evidence="1 2">
    <name type="scientific">Oryza rufipogon</name>
    <name type="common">Brownbeard rice</name>
    <name type="synonym">Asian wild rice</name>
    <dbReference type="NCBI Taxonomy" id="4529"/>
    <lineage>
        <taxon>Eukaryota</taxon>
        <taxon>Viridiplantae</taxon>
        <taxon>Streptophyta</taxon>
        <taxon>Embryophyta</taxon>
        <taxon>Tracheophyta</taxon>
        <taxon>Spermatophyta</taxon>
        <taxon>Magnoliopsida</taxon>
        <taxon>Liliopsida</taxon>
        <taxon>Poales</taxon>
        <taxon>Poaceae</taxon>
        <taxon>BOP clade</taxon>
        <taxon>Oryzoideae</taxon>
        <taxon>Oryzeae</taxon>
        <taxon>Oryzinae</taxon>
        <taxon>Oryza</taxon>
    </lineage>
</organism>
<evidence type="ECO:0000313" key="2">
    <source>
        <dbReference type="Proteomes" id="UP000008022"/>
    </source>
</evidence>
<keyword evidence="2" id="KW-1185">Reference proteome</keyword>
<dbReference type="AlphaFoldDB" id="A0A0E0QQQ0"/>
<sequence>MALGRLDHEESETEDERQLEALAAVGAERKRVGRHPRLTTPYIGAIYGIERQQREAAWWSIMEAVPERRFKKLKRKALTTEVKNRGNTWTDARH</sequence>
<evidence type="ECO:0000313" key="1">
    <source>
        <dbReference type="EnsemblPlants" id="ORUFI09G08950.1"/>
    </source>
</evidence>
<dbReference type="EnsemblPlants" id="ORUFI09G08950.1">
    <property type="protein sequence ID" value="ORUFI09G08950.1"/>
    <property type="gene ID" value="ORUFI09G08950"/>
</dbReference>
<reference evidence="2" key="1">
    <citation type="submission" date="2013-06" db="EMBL/GenBank/DDBJ databases">
        <authorList>
            <person name="Zhao Q."/>
        </authorList>
    </citation>
    <scope>NUCLEOTIDE SEQUENCE</scope>
    <source>
        <strain evidence="2">cv. W1943</strain>
    </source>
</reference>
<dbReference type="OMA" id="WSIMEAV"/>
<dbReference type="HOGENOM" id="CLU_2390024_0_0_1"/>
<name>A0A0E0QQQ0_ORYRU</name>
<proteinExistence type="predicted"/>